<dbReference type="PANTHER" id="PTHR34978:SF3">
    <property type="entry name" value="SLR0241 PROTEIN"/>
    <property type="match status" value="1"/>
</dbReference>
<proteinExistence type="predicted"/>
<protein>
    <recommendedName>
        <fullName evidence="2">Peptidase M56 domain-containing protein</fullName>
    </recommendedName>
</protein>
<feature type="domain" description="Peptidase M56" evidence="2">
    <location>
        <begin position="44"/>
        <end position="312"/>
    </location>
</feature>
<dbReference type="AlphaFoldDB" id="A0A223NWP4"/>
<feature type="transmembrane region" description="Helical" evidence="1">
    <location>
        <begin position="53"/>
        <end position="73"/>
    </location>
</feature>
<evidence type="ECO:0000313" key="3">
    <source>
        <dbReference type="EMBL" id="ASU34124.1"/>
    </source>
</evidence>
<name>A0A223NWP4_9SPHI</name>
<dbReference type="InterPro" id="IPR008756">
    <property type="entry name" value="Peptidase_M56"/>
</dbReference>
<dbReference type="PANTHER" id="PTHR34978">
    <property type="entry name" value="POSSIBLE SENSOR-TRANSDUCER PROTEIN BLAR"/>
    <property type="match status" value="1"/>
</dbReference>
<keyword evidence="4" id="KW-1185">Reference proteome</keyword>
<dbReference type="EMBL" id="CP022743">
    <property type="protein sequence ID" value="ASU34124.1"/>
    <property type="molecule type" value="Genomic_DNA"/>
</dbReference>
<dbReference type="KEGG" id="muc:MuYL_2234"/>
<evidence type="ECO:0000259" key="2">
    <source>
        <dbReference type="Pfam" id="PF05569"/>
    </source>
</evidence>
<feature type="transmembrane region" description="Helical" evidence="1">
    <location>
        <begin position="20"/>
        <end position="41"/>
    </location>
</feature>
<dbReference type="OrthoDB" id="15218at2"/>
<dbReference type="RefSeq" id="WP_094570515.1">
    <property type="nucleotide sequence ID" value="NZ_CP022743.1"/>
</dbReference>
<keyword evidence="1" id="KW-1133">Transmembrane helix</keyword>
<keyword evidence="1" id="KW-0472">Membrane</keyword>
<dbReference type="CDD" id="cd07341">
    <property type="entry name" value="M56_BlaR1_MecR1_like"/>
    <property type="match status" value="1"/>
</dbReference>
<dbReference type="PROSITE" id="PS51257">
    <property type="entry name" value="PROKAR_LIPOPROTEIN"/>
    <property type="match status" value="1"/>
</dbReference>
<dbReference type="InterPro" id="IPR052173">
    <property type="entry name" value="Beta-lactam_resp_regulator"/>
</dbReference>
<gene>
    <name evidence="3" type="ORF">MuYL_2234</name>
</gene>
<dbReference type="Proteomes" id="UP000215002">
    <property type="component" value="Chromosome"/>
</dbReference>
<sequence>MDLSILKLFPDNLVSALCNTLLHSLWQGCVLAAVTGAIMMLTHQSAPAKRYKLLITALALFAVATAFTFIYGITRALPQASHAVYDNQALAIKMQAASNYDYPVKQQSITGTVIGYFNRNSATIVFIWFMIVCARSLQLATGLQGIYYLRRKNIFGVGPAWEKRVNELAQNLGVKRLVNIVESGVAKVPMVVGHLKPLILIPVGLLTALPAEEIEAILIHELAHIRRSDYLVNLLQSLLEIVFFFNPAVLWISALIKIERENCCDDIAVAQSNSKVNYIKALVSCEEYHTSSPAYAMALKGNKGDLKNRVTRIISNRNYSLNRIEKSLLAICLLTAGIFTAAFTNSEKINKLVADKTKATMYVAGNIKKAFSPKNKFVEIAQVSDSRKTDTSTNTTLNVVKAKLNESTTDTGRQNILSQLGIIKGRLKTREQSLGSLRSKNPLTQKKLAISDSISAVAKITTLPTPPVAVPAVPAVPAQPAKPYSAVAAKPNSSYTPYSSLKSDERRDKMISELMKDGIISSKDNLSFKISTSDFIVNGKKQTENIYQKYKEKFVVLPGNRKGEWSWMYNYDTDAGRETNSITDKQKN</sequence>
<dbReference type="Pfam" id="PF05569">
    <property type="entry name" value="Peptidase_M56"/>
    <property type="match status" value="1"/>
</dbReference>
<dbReference type="Gene3D" id="3.30.2010.10">
    <property type="entry name" value="Metalloproteases ('zincins'), catalytic domain"/>
    <property type="match status" value="1"/>
</dbReference>
<keyword evidence="1" id="KW-0812">Transmembrane</keyword>
<accession>A0A223NWP4</accession>
<feature type="transmembrane region" description="Helical" evidence="1">
    <location>
        <begin position="125"/>
        <end position="149"/>
    </location>
</feature>
<reference evidence="3 4" key="1">
    <citation type="submission" date="2017-08" db="EMBL/GenBank/DDBJ databases">
        <title>Complete genome sequence of Mucilaginibacter sp. strain BJC16-A31.</title>
        <authorList>
            <consortium name="Henan University of Science and Technology"/>
            <person name="You X."/>
        </authorList>
    </citation>
    <scope>NUCLEOTIDE SEQUENCE [LARGE SCALE GENOMIC DNA]</scope>
    <source>
        <strain evidence="3 4">BJC16-A31</strain>
    </source>
</reference>
<evidence type="ECO:0000256" key="1">
    <source>
        <dbReference type="SAM" id="Phobius"/>
    </source>
</evidence>
<evidence type="ECO:0000313" key="4">
    <source>
        <dbReference type="Proteomes" id="UP000215002"/>
    </source>
</evidence>
<organism evidence="3 4">
    <name type="scientific">Mucilaginibacter xinganensis</name>
    <dbReference type="NCBI Taxonomy" id="1234841"/>
    <lineage>
        <taxon>Bacteria</taxon>
        <taxon>Pseudomonadati</taxon>
        <taxon>Bacteroidota</taxon>
        <taxon>Sphingobacteriia</taxon>
        <taxon>Sphingobacteriales</taxon>
        <taxon>Sphingobacteriaceae</taxon>
        <taxon>Mucilaginibacter</taxon>
    </lineage>
</organism>